<dbReference type="EMBL" id="HG001695">
    <property type="protein sequence ID" value="CDF34501.1"/>
    <property type="molecule type" value="Genomic_DNA"/>
</dbReference>
<name>R7QAT3_CHOCR</name>
<gene>
    <name evidence="3" type="ORF">CHC_T00002870001</name>
</gene>
<protein>
    <recommendedName>
        <fullName evidence="2">Serine hydrolase domain-containing protein</fullName>
    </recommendedName>
</protein>
<dbReference type="KEGG" id="ccp:CHC_T00002870001"/>
<reference evidence="4" key="1">
    <citation type="journal article" date="2013" name="Proc. Natl. Acad. Sci. U.S.A.">
        <title>Genome structure and metabolic features in the red seaweed Chondrus crispus shed light on evolution of the Archaeplastida.</title>
        <authorList>
            <person name="Collen J."/>
            <person name="Porcel B."/>
            <person name="Carre W."/>
            <person name="Ball S.G."/>
            <person name="Chaparro C."/>
            <person name="Tonon T."/>
            <person name="Barbeyron T."/>
            <person name="Michel G."/>
            <person name="Noel B."/>
            <person name="Valentin K."/>
            <person name="Elias M."/>
            <person name="Artiguenave F."/>
            <person name="Arun A."/>
            <person name="Aury J.M."/>
            <person name="Barbosa-Neto J.F."/>
            <person name="Bothwell J.H."/>
            <person name="Bouget F.Y."/>
            <person name="Brillet L."/>
            <person name="Cabello-Hurtado F."/>
            <person name="Capella-Gutierrez S."/>
            <person name="Charrier B."/>
            <person name="Cladiere L."/>
            <person name="Cock J.M."/>
            <person name="Coelho S.M."/>
            <person name="Colleoni C."/>
            <person name="Czjzek M."/>
            <person name="Da Silva C."/>
            <person name="Delage L."/>
            <person name="Denoeud F."/>
            <person name="Deschamps P."/>
            <person name="Dittami S.M."/>
            <person name="Gabaldon T."/>
            <person name="Gachon C.M."/>
            <person name="Groisillier A."/>
            <person name="Herve C."/>
            <person name="Jabbari K."/>
            <person name="Katinka M."/>
            <person name="Kloareg B."/>
            <person name="Kowalczyk N."/>
            <person name="Labadie K."/>
            <person name="Leblanc C."/>
            <person name="Lopez P.J."/>
            <person name="McLachlan D.H."/>
            <person name="Meslet-Cladiere L."/>
            <person name="Moustafa A."/>
            <person name="Nehr Z."/>
            <person name="Nyvall Collen P."/>
            <person name="Panaud O."/>
            <person name="Partensky F."/>
            <person name="Poulain J."/>
            <person name="Rensing S.A."/>
            <person name="Rousvoal S."/>
            <person name="Samson G."/>
            <person name="Symeonidi A."/>
            <person name="Weissenbach J."/>
            <person name="Zambounis A."/>
            <person name="Wincker P."/>
            <person name="Boyen C."/>
        </authorList>
    </citation>
    <scope>NUCLEOTIDE SEQUENCE [LARGE SCALE GENOMIC DNA]</scope>
    <source>
        <strain evidence="4">cv. Stackhouse</strain>
    </source>
</reference>
<dbReference type="GO" id="GO:0005634">
    <property type="term" value="C:nucleus"/>
    <property type="evidence" value="ECO:0007669"/>
    <property type="project" value="TreeGrafter"/>
</dbReference>
<dbReference type="GeneID" id="17322036"/>
<dbReference type="GO" id="GO:0016787">
    <property type="term" value="F:hydrolase activity"/>
    <property type="evidence" value="ECO:0007669"/>
    <property type="project" value="UniProtKB-KW"/>
</dbReference>
<dbReference type="InterPro" id="IPR005645">
    <property type="entry name" value="FSH-like_dom"/>
</dbReference>
<dbReference type="AlphaFoldDB" id="R7QAT3"/>
<dbReference type="SUPFAM" id="SSF53474">
    <property type="entry name" value="alpha/beta-Hydrolases"/>
    <property type="match status" value="1"/>
</dbReference>
<feature type="domain" description="Serine hydrolase" evidence="2">
    <location>
        <begin position="6"/>
        <end position="251"/>
    </location>
</feature>
<dbReference type="Gene3D" id="3.40.50.1820">
    <property type="entry name" value="alpha/beta hydrolase"/>
    <property type="match status" value="1"/>
</dbReference>
<dbReference type="Pfam" id="PF03959">
    <property type="entry name" value="FSH1"/>
    <property type="match status" value="1"/>
</dbReference>
<keyword evidence="4" id="KW-1185">Reference proteome</keyword>
<evidence type="ECO:0000259" key="2">
    <source>
        <dbReference type="Pfam" id="PF03959"/>
    </source>
</evidence>
<accession>R7QAT3</accession>
<dbReference type="RefSeq" id="XP_005714320.1">
    <property type="nucleotide sequence ID" value="XM_005714263.1"/>
</dbReference>
<dbReference type="Gramene" id="CDF34501">
    <property type="protein sequence ID" value="CDF34501"/>
    <property type="gene ID" value="CHC_T00002870001"/>
</dbReference>
<proteinExistence type="predicted"/>
<evidence type="ECO:0000313" key="3">
    <source>
        <dbReference type="EMBL" id="CDF34501.1"/>
    </source>
</evidence>
<keyword evidence="1" id="KW-0378">Hydrolase</keyword>
<dbReference type="GO" id="GO:0005737">
    <property type="term" value="C:cytoplasm"/>
    <property type="evidence" value="ECO:0007669"/>
    <property type="project" value="TreeGrafter"/>
</dbReference>
<organism evidence="3 4">
    <name type="scientific">Chondrus crispus</name>
    <name type="common">Carrageen Irish moss</name>
    <name type="synonym">Polymorpha crispa</name>
    <dbReference type="NCBI Taxonomy" id="2769"/>
    <lineage>
        <taxon>Eukaryota</taxon>
        <taxon>Rhodophyta</taxon>
        <taxon>Florideophyceae</taxon>
        <taxon>Rhodymeniophycidae</taxon>
        <taxon>Gigartinales</taxon>
        <taxon>Gigartinaceae</taxon>
        <taxon>Chondrus</taxon>
    </lineage>
</organism>
<dbReference type="Proteomes" id="UP000012073">
    <property type="component" value="Unassembled WGS sequence"/>
</dbReference>
<dbReference type="InterPro" id="IPR050593">
    <property type="entry name" value="LovG"/>
</dbReference>
<dbReference type="PANTHER" id="PTHR48070:SF6">
    <property type="entry name" value="ESTERASE OVCA2"/>
    <property type="match status" value="1"/>
</dbReference>
<sequence>MSNPPRPLRIACLHGFRQNAQRFRQKTGALRKSLERNIHLIDPSLAPSSSSDAVALAELVYIDAPFIVERILEEQINPDCKPKMRTIYSPNTPAISSLRNAVDSDQTLKNLTQRTWWAHEGRSYTGWQQSKEYLRAHFAEQQFDGILGFSQGAVMTSLLCAIQQNPTYYVPEFSSVRFAIMFSGFPSRADEHQHLLIKPMDLPSMHVWGLKDETIPAYASRKLVEKFRIEDRCTLEHSNGHMVPSDAACRNSVCEFLLPFAREQYKATKESPRAAL</sequence>
<evidence type="ECO:0000256" key="1">
    <source>
        <dbReference type="ARBA" id="ARBA00022801"/>
    </source>
</evidence>
<evidence type="ECO:0000313" key="4">
    <source>
        <dbReference type="Proteomes" id="UP000012073"/>
    </source>
</evidence>
<dbReference type="OrthoDB" id="414698at2759"/>
<dbReference type="InterPro" id="IPR029058">
    <property type="entry name" value="AB_hydrolase_fold"/>
</dbReference>
<dbReference type="PANTHER" id="PTHR48070">
    <property type="entry name" value="ESTERASE OVCA2"/>
    <property type="match status" value="1"/>
</dbReference>
<dbReference type="PhylomeDB" id="R7QAT3"/>